<dbReference type="Proteomes" id="UP001440599">
    <property type="component" value="Unassembled WGS sequence"/>
</dbReference>
<feature type="domain" description="CBS" evidence="3">
    <location>
        <begin position="73"/>
        <end position="132"/>
    </location>
</feature>
<dbReference type="InterPro" id="IPR000644">
    <property type="entry name" value="CBS_dom"/>
</dbReference>
<keyword evidence="5" id="KW-1185">Reference proteome</keyword>
<evidence type="ECO:0000259" key="3">
    <source>
        <dbReference type="PROSITE" id="PS51371"/>
    </source>
</evidence>
<organism evidence="4 5">
    <name type="scientific">Flavonifractor hominis</name>
    <dbReference type="NCBI Taxonomy" id="3133178"/>
    <lineage>
        <taxon>Bacteria</taxon>
        <taxon>Bacillati</taxon>
        <taxon>Bacillota</taxon>
        <taxon>Clostridia</taxon>
        <taxon>Eubacteriales</taxon>
        <taxon>Oscillospiraceae</taxon>
        <taxon>Flavonifractor</taxon>
    </lineage>
</organism>
<dbReference type="Pfam" id="PF00571">
    <property type="entry name" value="CBS"/>
    <property type="match status" value="2"/>
</dbReference>
<sequence length="143" mass="15400">MQVCELMNPSVVSIAPEESAALAARLLSRHNVGALPVCGGDGILRGIVTDRDIVLRCVAAEEAPECTPVRQIMTRGCASVAPEDDVREAARLMAVRQVRRLPVVEAGRVVGMVSLGDLAKSRRWDMEAGLALSEISDPVRRRD</sequence>
<comment type="caution">
    <text evidence="4">The sequence shown here is derived from an EMBL/GenBank/DDBJ whole genome shotgun (WGS) entry which is preliminary data.</text>
</comment>
<dbReference type="CDD" id="cd04622">
    <property type="entry name" value="CBS_pair_HRP1_like"/>
    <property type="match status" value="1"/>
</dbReference>
<evidence type="ECO:0000313" key="4">
    <source>
        <dbReference type="EMBL" id="MEQ2456478.1"/>
    </source>
</evidence>
<dbReference type="PANTHER" id="PTHR43080">
    <property type="entry name" value="CBS DOMAIN-CONTAINING PROTEIN CBSX3, MITOCHONDRIAL"/>
    <property type="match status" value="1"/>
</dbReference>
<accession>A0ABV1EPF1</accession>
<dbReference type="InterPro" id="IPR051257">
    <property type="entry name" value="Diverse_CBS-Domain"/>
</dbReference>
<proteinExistence type="predicted"/>
<dbReference type="InterPro" id="IPR046342">
    <property type="entry name" value="CBS_dom_sf"/>
</dbReference>
<dbReference type="SMART" id="SM00116">
    <property type="entry name" value="CBS"/>
    <property type="match status" value="2"/>
</dbReference>
<dbReference type="RefSeq" id="WP_349140129.1">
    <property type="nucleotide sequence ID" value="NZ_JBBMFT010000004.1"/>
</dbReference>
<dbReference type="PANTHER" id="PTHR43080:SF2">
    <property type="entry name" value="CBS DOMAIN-CONTAINING PROTEIN"/>
    <property type="match status" value="1"/>
</dbReference>
<gene>
    <name evidence="4" type="ORF">WMO45_08090</name>
</gene>
<evidence type="ECO:0000256" key="2">
    <source>
        <dbReference type="PROSITE-ProRule" id="PRU00703"/>
    </source>
</evidence>
<evidence type="ECO:0000256" key="1">
    <source>
        <dbReference type="ARBA" id="ARBA00023122"/>
    </source>
</evidence>
<feature type="domain" description="CBS" evidence="3">
    <location>
        <begin position="7"/>
        <end position="65"/>
    </location>
</feature>
<reference evidence="4 5" key="1">
    <citation type="submission" date="2024-03" db="EMBL/GenBank/DDBJ databases">
        <title>Human intestinal bacterial collection.</title>
        <authorList>
            <person name="Pauvert C."/>
            <person name="Hitch T.C.A."/>
            <person name="Clavel T."/>
        </authorList>
    </citation>
    <scope>NUCLEOTIDE SEQUENCE [LARGE SCALE GENOMIC DNA]</scope>
    <source>
        <strain evidence="4 5">CLA-AP-H34</strain>
    </source>
</reference>
<evidence type="ECO:0000313" key="5">
    <source>
        <dbReference type="Proteomes" id="UP001440599"/>
    </source>
</evidence>
<protein>
    <submittedName>
        <fullName evidence="4">CBS domain-containing protein</fullName>
    </submittedName>
</protein>
<name>A0ABV1EPF1_9FIRM</name>
<dbReference type="Gene3D" id="3.10.580.10">
    <property type="entry name" value="CBS-domain"/>
    <property type="match status" value="1"/>
</dbReference>
<keyword evidence="1 2" id="KW-0129">CBS domain</keyword>
<dbReference type="PROSITE" id="PS51371">
    <property type="entry name" value="CBS"/>
    <property type="match status" value="2"/>
</dbReference>
<dbReference type="SUPFAM" id="SSF54631">
    <property type="entry name" value="CBS-domain pair"/>
    <property type="match status" value="1"/>
</dbReference>
<dbReference type="EMBL" id="JBBMFT010000004">
    <property type="protein sequence ID" value="MEQ2456478.1"/>
    <property type="molecule type" value="Genomic_DNA"/>
</dbReference>